<evidence type="ECO:0000256" key="2">
    <source>
        <dbReference type="SAM" id="SignalP"/>
    </source>
</evidence>
<dbReference type="InterPro" id="IPR013783">
    <property type="entry name" value="Ig-like_fold"/>
</dbReference>
<accession>R5LUR8</accession>
<evidence type="ECO:0000313" key="5">
    <source>
        <dbReference type="Proteomes" id="UP000018300"/>
    </source>
</evidence>
<dbReference type="EMBL" id="CAYU010000044">
    <property type="protein sequence ID" value="CCY76762.1"/>
    <property type="molecule type" value="Genomic_DNA"/>
</dbReference>
<dbReference type="Pfam" id="PF22058">
    <property type="entry name" value="X25_BaPul_like"/>
    <property type="match status" value="1"/>
</dbReference>
<name>R5LUR8_9FIRM</name>
<keyword evidence="1" id="KW-0472">Membrane</keyword>
<feature type="signal peptide" evidence="2">
    <location>
        <begin position="1"/>
        <end position="28"/>
    </location>
</feature>
<reference evidence="4" key="1">
    <citation type="submission" date="2012-11" db="EMBL/GenBank/DDBJ databases">
        <title>Dependencies among metagenomic species, viruses, plasmids and units of genetic variation.</title>
        <authorList>
            <person name="Nielsen H.B."/>
            <person name="Almeida M."/>
            <person name="Juncker A.S."/>
            <person name="Rasmussen S."/>
            <person name="Li J."/>
            <person name="Sunagawa S."/>
            <person name="Plichta D."/>
            <person name="Gautier L."/>
            <person name="Le Chatelier E."/>
            <person name="Peletier E."/>
            <person name="Bonde I."/>
            <person name="Nielsen T."/>
            <person name="Manichanh C."/>
            <person name="Arumugam M."/>
            <person name="Batto J."/>
            <person name="Santos M.B.Q.D."/>
            <person name="Blom N."/>
            <person name="Borruel N."/>
            <person name="Burgdorf K.S."/>
            <person name="Boumezbeur F."/>
            <person name="Casellas F."/>
            <person name="Dore J."/>
            <person name="Guarner F."/>
            <person name="Hansen T."/>
            <person name="Hildebrand F."/>
            <person name="Kaas R.S."/>
            <person name="Kennedy S."/>
            <person name="Kristiansen K."/>
            <person name="Kultima J.R."/>
            <person name="Leonard P."/>
            <person name="Levenez F."/>
            <person name="Lund O."/>
            <person name="Moumen B."/>
            <person name="Le Paslier D."/>
            <person name="Pons N."/>
            <person name="Pedersen O."/>
            <person name="Prifti E."/>
            <person name="Qin J."/>
            <person name="Raes J."/>
            <person name="Tap J."/>
            <person name="Tims S."/>
            <person name="Ussery D.W."/>
            <person name="Yamada T."/>
            <person name="MetaHit consortium"/>
            <person name="Renault P."/>
            <person name="Sicheritz-Ponten T."/>
            <person name="Bork P."/>
            <person name="Wang J."/>
            <person name="Brunak S."/>
            <person name="Ehrlich S.D."/>
        </authorList>
    </citation>
    <scope>NUCLEOTIDE SEQUENCE [LARGE SCALE GENOMIC DNA]</scope>
</reference>
<comment type="caution">
    <text evidence="4">The sequence shown here is derived from an EMBL/GenBank/DDBJ whole genome shotgun (WGS) entry which is preliminary data.</text>
</comment>
<keyword evidence="2" id="KW-0732">Signal</keyword>
<dbReference type="Proteomes" id="UP000018300">
    <property type="component" value="Unassembled WGS sequence"/>
</dbReference>
<sequence>MKKIAKRVITAVLAMAMVIGMMAMTAFAADDTYSVIGSINGNWDKDTDLVKQADGTYSVDITDVKAGSYEFKVRTNHAWDNGEYNLEGDASSGGANAKVDVAKDGSTVTITFDGTKAAVTVKEASAAPAAPADKTPAAGDSSVMVYIVAAVAALSAVVAVVAKRRSVEA</sequence>
<dbReference type="InterPro" id="IPR054409">
    <property type="entry name" value="X25_BaPul-like"/>
</dbReference>
<gene>
    <name evidence="4" type="ORF">BN569_00411</name>
</gene>
<keyword evidence="1" id="KW-1133">Transmembrane helix</keyword>
<dbReference type="Gene3D" id="2.60.40.10">
    <property type="entry name" value="Immunoglobulins"/>
    <property type="match status" value="1"/>
</dbReference>
<feature type="transmembrane region" description="Helical" evidence="1">
    <location>
        <begin position="143"/>
        <end position="162"/>
    </location>
</feature>
<evidence type="ECO:0000259" key="3">
    <source>
        <dbReference type="Pfam" id="PF22058"/>
    </source>
</evidence>
<proteinExistence type="predicted"/>
<evidence type="ECO:0000256" key="1">
    <source>
        <dbReference type="SAM" id="Phobius"/>
    </source>
</evidence>
<organism evidence="4 5">
    <name type="scientific">Eshraghiella crossota CAG:259</name>
    <dbReference type="NCBI Taxonomy" id="1263062"/>
    <lineage>
        <taxon>Bacteria</taxon>
        <taxon>Bacillati</taxon>
        <taxon>Bacillota</taxon>
        <taxon>Clostridia</taxon>
        <taxon>Lachnospirales</taxon>
        <taxon>Lachnospiraceae</taxon>
        <taxon>Eshraghiella</taxon>
    </lineage>
</organism>
<feature type="domain" description="Amylopullulanase X25" evidence="3">
    <location>
        <begin position="40"/>
        <end position="116"/>
    </location>
</feature>
<dbReference type="AlphaFoldDB" id="R5LUR8"/>
<keyword evidence="1" id="KW-0812">Transmembrane</keyword>
<protein>
    <submittedName>
        <fullName evidence="4">Putative amylopullulanase</fullName>
    </submittedName>
</protein>
<feature type="chain" id="PRO_5004385545" evidence="2">
    <location>
        <begin position="29"/>
        <end position="169"/>
    </location>
</feature>
<evidence type="ECO:0000313" key="4">
    <source>
        <dbReference type="EMBL" id="CCY76762.1"/>
    </source>
</evidence>